<dbReference type="PANTHER" id="PTHR30627:SF24">
    <property type="entry name" value="PENICILLIN-BINDING PROTEIN 4B"/>
    <property type="match status" value="1"/>
</dbReference>
<gene>
    <name evidence="3" type="ORF">SAMN04515671_4154</name>
</gene>
<dbReference type="InterPro" id="IPR050515">
    <property type="entry name" value="Beta-lactam/transpept"/>
</dbReference>
<accession>A0A1H0SK07</accession>
<feature type="domain" description="Penicillin-binding protein transpeptidase" evidence="1">
    <location>
        <begin position="337"/>
        <end position="596"/>
    </location>
</feature>
<evidence type="ECO:0000259" key="1">
    <source>
        <dbReference type="Pfam" id="PF00905"/>
    </source>
</evidence>
<dbReference type="PROSITE" id="PS51257">
    <property type="entry name" value="PROKAR_LIPOPROTEIN"/>
    <property type="match status" value="1"/>
</dbReference>
<dbReference type="GO" id="GO:0071972">
    <property type="term" value="F:peptidoglycan L,D-transpeptidase activity"/>
    <property type="evidence" value="ECO:0007669"/>
    <property type="project" value="TreeGrafter"/>
</dbReference>
<keyword evidence="3" id="KW-0132">Cell division</keyword>
<dbReference type="InterPro" id="IPR001460">
    <property type="entry name" value="PCN-bd_Tpept"/>
</dbReference>
<feature type="domain" description="NTF2-like N-terminal transpeptidase" evidence="2">
    <location>
        <begin position="38"/>
        <end position="149"/>
    </location>
</feature>
<dbReference type="PANTHER" id="PTHR30627">
    <property type="entry name" value="PEPTIDOGLYCAN D,D-TRANSPEPTIDASE"/>
    <property type="match status" value="1"/>
</dbReference>
<dbReference type="GO" id="GO:0005886">
    <property type="term" value="C:plasma membrane"/>
    <property type="evidence" value="ECO:0007669"/>
    <property type="project" value="TreeGrafter"/>
</dbReference>
<keyword evidence="4" id="KW-1185">Reference proteome</keyword>
<dbReference type="Gene3D" id="3.90.1310.10">
    <property type="entry name" value="Penicillin-binding protein 2a (Domain 2)"/>
    <property type="match status" value="1"/>
</dbReference>
<dbReference type="GO" id="GO:0008658">
    <property type="term" value="F:penicillin binding"/>
    <property type="evidence" value="ECO:0007669"/>
    <property type="project" value="InterPro"/>
</dbReference>
<dbReference type="GO" id="GO:0046677">
    <property type="term" value="P:response to antibiotic"/>
    <property type="evidence" value="ECO:0007669"/>
    <property type="project" value="InterPro"/>
</dbReference>
<keyword evidence="3" id="KW-0131">Cell cycle</keyword>
<dbReference type="InterPro" id="IPR012338">
    <property type="entry name" value="Beta-lactam/transpept-like"/>
</dbReference>
<dbReference type="Proteomes" id="UP000198741">
    <property type="component" value="Chromosome I"/>
</dbReference>
<proteinExistence type="predicted"/>
<evidence type="ECO:0000313" key="4">
    <source>
        <dbReference type="Proteomes" id="UP000198741"/>
    </source>
</evidence>
<dbReference type="GO" id="GO:0071555">
    <property type="term" value="P:cell wall organization"/>
    <property type="evidence" value="ECO:0007669"/>
    <property type="project" value="TreeGrafter"/>
</dbReference>
<dbReference type="SUPFAM" id="SSF56519">
    <property type="entry name" value="Penicillin binding protein dimerisation domain"/>
    <property type="match status" value="1"/>
</dbReference>
<dbReference type="Pfam" id="PF05223">
    <property type="entry name" value="MecA_N"/>
    <property type="match status" value="1"/>
</dbReference>
<organism evidence="3 4">
    <name type="scientific">Nakamurella panacisegetis</name>
    <dbReference type="NCBI Taxonomy" id="1090615"/>
    <lineage>
        <taxon>Bacteria</taxon>
        <taxon>Bacillati</taxon>
        <taxon>Actinomycetota</taxon>
        <taxon>Actinomycetes</taxon>
        <taxon>Nakamurellales</taxon>
        <taxon>Nakamurellaceae</taxon>
        <taxon>Nakamurella</taxon>
    </lineage>
</organism>
<reference evidence="3 4" key="1">
    <citation type="submission" date="2016-10" db="EMBL/GenBank/DDBJ databases">
        <authorList>
            <person name="de Groot N.N."/>
        </authorList>
    </citation>
    <scope>NUCLEOTIDE SEQUENCE [LARGE SCALE GENOMIC DNA]</scope>
    <source>
        <strain evidence="4">P4-7,KCTC 19426,CECT 7604</strain>
    </source>
</reference>
<dbReference type="SUPFAM" id="SSF56601">
    <property type="entry name" value="beta-lactamase/transpeptidase-like"/>
    <property type="match status" value="1"/>
</dbReference>
<dbReference type="EMBL" id="LT629710">
    <property type="protein sequence ID" value="SDP42152.1"/>
    <property type="molecule type" value="Genomic_DNA"/>
</dbReference>
<evidence type="ECO:0000313" key="3">
    <source>
        <dbReference type="EMBL" id="SDP42152.1"/>
    </source>
</evidence>
<sequence>MRRRRRPGGRGALVALLLWCLVLAGCTGGGSTAASGPSPEAAVAKLAAAWASLNPDSIAALTSDPGSAAASIGSVLTNLAPTSVVVKAGQATESTPTAATVSAAFAWTLPHGVSWNYTATWSFARPSASDDWTATWSSTLINPQLGDGQSLDVRSIAATDGIMVDRNDQQIVAPVTVYSVIALPGKITDLTGTAAALAKILGPLDPTVTTASVAAGVKAATATAGYTVTNLRQADYDTVKAQLGAINGLTFPSTVRDLPPTKDFAKMLLAEVTPAAAKITTGIDGWEIDTVDATGAELATLATQAPRNGQKVTLTIDTAAQKAAEKAVATTKTAAVLVAIQPSTGEILAVAQNAAANQLGPIALQGQFPPGSTFKIITATAAFERNLVTPTTQVACPGVVVFDSRPFHNAHDFDLGSVDVTKAFARSCNTTFARLATEMPSDALPTAAVKYGVGSDFVVPGITTLTGKVLPADTLVQRAANGFGQGTDLVSPFSEAMMAATVAHGSLVLPTVIRGTTTTVDQVQPAPSTAAISGLRTLMRAVVTEGTGAHLQDVGDVFIKTGTADFVGTDGKAGAHAWTTGYRGDVAFSILIVNGQSSGFSNLMAATFLKGLPGGP</sequence>
<evidence type="ECO:0000259" key="2">
    <source>
        <dbReference type="Pfam" id="PF05223"/>
    </source>
</evidence>
<dbReference type="Pfam" id="PF00905">
    <property type="entry name" value="Transpeptidase"/>
    <property type="match status" value="1"/>
</dbReference>
<dbReference type="AlphaFoldDB" id="A0A1H0SK07"/>
<dbReference type="InterPro" id="IPR036138">
    <property type="entry name" value="PBP_dimer_sf"/>
</dbReference>
<dbReference type="Gene3D" id="3.40.710.10">
    <property type="entry name" value="DD-peptidase/beta-lactamase superfamily"/>
    <property type="match status" value="1"/>
</dbReference>
<dbReference type="STRING" id="1090615.SAMN04515671_4154"/>
<protein>
    <submittedName>
        <fullName evidence="3">Cell division protein FtsI/penicillin-binding protein 2</fullName>
    </submittedName>
</protein>
<name>A0A1H0SK07_9ACTN</name>
<dbReference type="InterPro" id="IPR007887">
    <property type="entry name" value="MecA_N"/>
</dbReference>
<dbReference type="GO" id="GO:0051301">
    <property type="term" value="P:cell division"/>
    <property type="evidence" value="ECO:0007669"/>
    <property type="project" value="UniProtKB-KW"/>
</dbReference>